<dbReference type="AlphaFoldDB" id="A0A7W7Q404"/>
<dbReference type="RefSeq" id="WP_311771146.1">
    <property type="nucleotide sequence ID" value="NZ_JACHJQ010000003.1"/>
</dbReference>
<proteinExistence type="predicted"/>
<evidence type="ECO:0000313" key="2">
    <source>
        <dbReference type="Proteomes" id="UP000520767"/>
    </source>
</evidence>
<keyword evidence="2" id="KW-1185">Reference proteome</keyword>
<protein>
    <submittedName>
        <fullName evidence="1">Uncharacterized protein</fullName>
    </submittedName>
</protein>
<organism evidence="1 2">
    <name type="scientific">Actinophytocola algeriensis</name>
    <dbReference type="NCBI Taxonomy" id="1768010"/>
    <lineage>
        <taxon>Bacteria</taxon>
        <taxon>Bacillati</taxon>
        <taxon>Actinomycetota</taxon>
        <taxon>Actinomycetes</taxon>
        <taxon>Pseudonocardiales</taxon>
        <taxon>Pseudonocardiaceae</taxon>
    </lineage>
</organism>
<dbReference type="EMBL" id="JACHJQ010000003">
    <property type="protein sequence ID" value="MBB4906386.1"/>
    <property type="molecule type" value="Genomic_DNA"/>
</dbReference>
<reference evidence="1 2" key="1">
    <citation type="submission" date="2020-08" db="EMBL/GenBank/DDBJ databases">
        <title>Genomic Encyclopedia of Type Strains, Phase III (KMG-III): the genomes of soil and plant-associated and newly described type strains.</title>
        <authorList>
            <person name="Whitman W."/>
        </authorList>
    </citation>
    <scope>NUCLEOTIDE SEQUENCE [LARGE SCALE GENOMIC DNA]</scope>
    <source>
        <strain evidence="1 2">CECT 8960</strain>
    </source>
</reference>
<evidence type="ECO:0000313" key="1">
    <source>
        <dbReference type="EMBL" id="MBB4906386.1"/>
    </source>
</evidence>
<sequence length="59" mass="6025">MVVVVVVVVVGAGVVVVVDSGVLGLVPDSLSPHAVSVARRTAASSARFMLVTRHAMLSR</sequence>
<dbReference type="Proteomes" id="UP000520767">
    <property type="component" value="Unassembled WGS sequence"/>
</dbReference>
<comment type="caution">
    <text evidence="1">The sequence shown here is derived from an EMBL/GenBank/DDBJ whole genome shotgun (WGS) entry which is preliminary data.</text>
</comment>
<gene>
    <name evidence="1" type="ORF">FHR82_002606</name>
</gene>
<accession>A0A7W7Q404</accession>
<name>A0A7W7Q404_9PSEU</name>